<protein>
    <submittedName>
        <fullName evidence="2">Uncharacterized protein</fullName>
    </submittedName>
</protein>
<reference evidence="2" key="1">
    <citation type="submission" date="2018-05" db="EMBL/GenBank/DDBJ databases">
        <authorList>
            <person name="Lanie J.A."/>
            <person name="Ng W.-L."/>
            <person name="Kazmierczak K.M."/>
            <person name="Andrzejewski T.M."/>
            <person name="Davidsen T.M."/>
            <person name="Wayne K.J."/>
            <person name="Tettelin H."/>
            <person name="Glass J.I."/>
            <person name="Rusch D."/>
            <person name="Podicherti R."/>
            <person name="Tsui H.-C.T."/>
            <person name="Winkler M.E."/>
        </authorList>
    </citation>
    <scope>NUCLEOTIDE SEQUENCE</scope>
</reference>
<organism evidence="2">
    <name type="scientific">marine metagenome</name>
    <dbReference type="NCBI Taxonomy" id="408172"/>
    <lineage>
        <taxon>unclassified sequences</taxon>
        <taxon>metagenomes</taxon>
        <taxon>ecological metagenomes</taxon>
    </lineage>
</organism>
<proteinExistence type="predicted"/>
<feature type="transmembrane region" description="Helical" evidence="1">
    <location>
        <begin position="25"/>
        <end position="45"/>
    </location>
</feature>
<dbReference type="EMBL" id="UINC01046232">
    <property type="protein sequence ID" value="SVB53977.1"/>
    <property type="molecule type" value="Genomic_DNA"/>
</dbReference>
<keyword evidence="1" id="KW-1133">Transmembrane helix</keyword>
<sequence length="58" mass="6916">MNTSAGNNTYWNKPLRRFVTSFQQLLSLFIFVLTTSLILKTVIIFKNDKTRFSFYMKM</sequence>
<evidence type="ECO:0000313" key="2">
    <source>
        <dbReference type="EMBL" id="SVB53977.1"/>
    </source>
</evidence>
<keyword evidence="1" id="KW-0472">Membrane</keyword>
<keyword evidence="1" id="KW-0812">Transmembrane</keyword>
<gene>
    <name evidence="2" type="ORF">METZ01_LOCUS206831</name>
</gene>
<dbReference type="AlphaFoldDB" id="A0A382EVW7"/>
<evidence type="ECO:0000256" key="1">
    <source>
        <dbReference type="SAM" id="Phobius"/>
    </source>
</evidence>
<accession>A0A382EVW7</accession>
<name>A0A382EVW7_9ZZZZ</name>